<keyword evidence="1" id="KW-0175">Coiled coil</keyword>
<feature type="compositionally biased region" description="Basic and acidic residues" evidence="2">
    <location>
        <begin position="515"/>
        <end position="537"/>
    </location>
</feature>
<evidence type="ECO:0000313" key="3">
    <source>
        <dbReference type="EMBL" id="KAK9512298.1"/>
    </source>
</evidence>
<dbReference type="AlphaFoldDB" id="A0AAW1DS71"/>
<evidence type="ECO:0008006" key="5">
    <source>
        <dbReference type="Google" id="ProtNLM"/>
    </source>
</evidence>
<dbReference type="Proteomes" id="UP001461498">
    <property type="component" value="Unassembled WGS sequence"/>
</dbReference>
<dbReference type="InterPro" id="IPR030465">
    <property type="entry name" value="CEP131"/>
</dbReference>
<accession>A0AAW1DS71</accession>
<feature type="compositionally biased region" description="Low complexity" evidence="2">
    <location>
        <begin position="542"/>
        <end position="551"/>
    </location>
</feature>
<gene>
    <name evidence="3" type="ORF">O3M35_000756</name>
</gene>
<proteinExistence type="predicted"/>
<feature type="compositionally biased region" description="Basic and acidic residues" evidence="2">
    <location>
        <begin position="90"/>
        <end position="100"/>
    </location>
</feature>
<keyword evidence="4" id="KW-1185">Reference proteome</keyword>
<feature type="compositionally biased region" description="Low complexity" evidence="2">
    <location>
        <begin position="33"/>
        <end position="44"/>
    </location>
</feature>
<feature type="coiled-coil region" evidence="1">
    <location>
        <begin position="693"/>
        <end position="824"/>
    </location>
</feature>
<reference evidence="3 4" key="1">
    <citation type="submission" date="2022-12" db="EMBL/GenBank/DDBJ databases">
        <title>Chromosome-level genome assembly of true bugs.</title>
        <authorList>
            <person name="Ma L."/>
            <person name="Li H."/>
        </authorList>
    </citation>
    <scope>NUCLEOTIDE SEQUENCE [LARGE SCALE GENOMIC DNA]</scope>
    <source>
        <strain evidence="3">Lab_2022b</strain>
    </source>
</reference>
<comment type="caution">
    <text evidence="3">The sequence shown here is derived from an EMBL/GenBank/DDBJ whole genome shotgun (WGS) entry which is preliminary data.</text>
</comment>
<sequence length="1048" mass="120509">MPFADKDKERKQNEENTLLDFRVYGKQISLNTRRSPSSSRSSSRTEPTYRAMSATPSLYLEERHRKTPPWTRPQSADLTREGNHRRKIAAKFDRCSERRGSKNRKPSGSISNLLDTNSLDDSLDSETSVTPSPVPSLTDVLRPSNKLQPGLSAKPPIPPNCSNLIDSKKNHKSMDDIINIKFQRWFPESVQNNSCELESMENGISKGSISELAGPSRRKINNEVEIPLSKTPETQVNRLGALTNYHFDAYEGSPVESSTKKISRSQTMETIIETEDSVPNTPEKNINNNNNNVSFELNNLVHLDETRPLKTDTSVNKYLNNSNGNEESKTKKKKVTINDSARSESSSSGIATMIEECDSPSKVMSHLLSQPEEIPNEHAISKILEDEHASCILKYVEEDAQENKKIDQNSNSANFVLPSNGENGGLNNADILSWIGSSSNNNNNNNIHSEKSTSSTYNDIINMLKVLEKEEVDSVKLEALTAGRSGNNSVCSNVTPVRSSCRDILTYLDDLDRSDSRNELRTPQENKTSLEECEKPNDPQGNNSSSNRPNSSRLAQLMSFDSAELARRVMALTLELEERETVLERTKERMAELQNKLSKNKTDTDAIVRRHQQFIDQLLSEKRLLGEQCASIVKEMENKHKKTLQTIEERHGIELKKLQEKMLAAEKIRREKWLDEKTKKIKEQTVRGLEPELERLTRAHQDELAEIRRAHERELAEMEASCSRRIATAREQALRDREQAVADEREAARNKLEHEMSELERSYQDQRRRLMAEVREEKERLTREAESNLAQRARQLEEKWQESHAQLQETLNEMQNKHQMEIKQMKETVEAERQSWLTHQTAALSDKERQIKEQCKKERDRHIEAVIKKLDQDSLEKQKHLETKLIRMKEQHESEIKEAEVTEMELRKKLKESRSENQQYEDTVGKLKTQITHLEYQLATAKQQLDHLGREANERGNQARNEVSAQLATLQRELTEEKLKREEAVSALQAEKERDLQQVYNRVKEAIAKKDETLRLVQKQRDAALEQCCQLENMLEQQRKEFAQRKNS</sequence>
<evidence type="ECO:0000256" key="2">
    <source>
        <dbReference type="SAM" id="MobiDB-lite"/>
    </source>
</evidence>
<feature type="region of interest" description="Disordered" evidence="2">
    <location>
        <begin position="314"/>
        <end position="350"/>
    </location>
</feature>
<dbReference type="EMBL" id="JAPXFL010000001">
    <property type="protein sequence ID" value="KAK9512298.1"/>
    <property type="molecule type" value="Genomic_DNA"/>
</dbReference>
<dbReference type="GO" id="GO:0035735">
    <property type="term" value="P:intraciliary transport involved in cilium assembly"/>
    <property type="evidence" value="ECO:0007669"/>
    <property type="project" value="InterPro"/>
</dbReference>
<feature type="coiled-coil region" evidence="1">
    <location>
        <begin position="882"/>
        <end position="1009"/>
    </location>
</feature>
<dbReference type="GO" id="GO:0005929">
    <property type="term" value="C:cilium"/>
    <property type="evidence" value="ECO:0007669"/>
    <property type="project" value="GOC"/>
</dbReference>
<feature type="region of interest" description="Disordered" evidence="2">
    <location>
        <begin position="26"/>
        <end position="160"/>
    </location>
</feature>
<protein>
    <recommendedName>
        <fullName evidence="5">5-azacytidine-induced protein 1</fullName>
    </recommendedName>
</protein>
<feature type="region of interest" description="Disordered" evidence="2">
    <location>
        <begin position="515"/>
        <end position="551"/>
    </location>
</feature>
<organism evidence="3 4">
    <name type="scientific">Rhynocoris fuscipes</name>
    <dbReference type="NCBI Taxonomy" id="488301"/>
    <lineage>
        <taxon>Eukaryota</taxon>
        <taxon>Metazoa</taxon>
        <taxon>Ecdysozoa</taxon>
        <taxon>Arthropoda</taxon>
        <taxon>Hexapoda</taxon>
        <taxon>Insecta</taxon>
        <taxon>Pterygota</taxon>
        <taxon>Neoptera</taxon>
        <taxon>Paraneoptera</taxon>
        <taxon>Hemiptera</taxon>
        <taxon>Heteroptera</taxon>
        <taxon>Panheteroptera</taxon>
        <taxon>Cimicomorpha</taxon>
        <taxon>Reduviidae</taxon>
        <taxon>Harpactorinae</taxon>
        <taxon>Harpactorini</taxon>
        <taxon>Rhynocoris</taxon>
    </lineage>
</organism>
<feature type="compositionally biased region" description="Polar residues" evidence="2">
    <location>
        <begin position="314"/>
        <end position="325"/>
    </location>
</feature>
<dbReference type="PANTHER" id="PTHR31540">
    <property type="entry name" value="CENTROSOMAL PROTEIN OF 131 KDA"/>
    <property type="match status" value="1"/>
</dbReference>
<feature type="compositionally biased region" description="Low complexity" evidence="2">
    <location>
        <begin position="111"/>
        <end position="140"/>
    </location>
</feature>
<evidence type="ECO:0000256" key="1">
    <source>
        <dbReference type="SAM" id="Coils"/>
    </source>
</evidence>
<name>A0AAW1DS71_9HEMI</name>
<feature type="coiled-coil region" evidence="1">
    <location>
        <begin position="569"/>
        <end position="603"/>
    </location>
</feature>
<dbReference type="PANTHER" id="PTHR31540:SF1">
    <property type="entry name" value="CENTROSOMAL PROTEIN OF 131 KDA"/>
    <property type="match status" value="1"/>
</dbReference>
<dbReference type="GO" id="GO:0010824">
    <property type="term" value="P:regulation of centrosome duplication"/>
    <property type="evidence" value="ECO:0007669"/>
    <property type="project" value="TreeGrafter"/>
</dbReference>
<evidence type="ECO:0000313" key="4">
    <source>
        <dbReference type="Proteomes" id="UP001461498"/>
    </source>
</evidence>
<dbReference type="GO" id="GO:0034451">
    <property type="term" value="C:centriolar satellite"/>
    <property type="evidence" value="ECO:0007669"/>
    <property type="project" value="TreeGrafter"/>
</dbReference>